<reference evidence="1 2" key="1">
    <citation type="journal article" date="2014" name="Genome Announc.">
        <title>Complete Genome Sequence of Polychlorinated Biphenyl Degrader Comamonas testosteroni TK102 (NBRC 109938).</title>
        <authorList>
            <person name="Fukuda K."/>
            <person name="Hosoyama A."/>
            <person name="Tsuchikane K."/>
            <person name="Ohji S."/>
            <person name="Yamazoe A."/>
            <person name="Fujita N."/>
            <person name="Shintani M."/>
            <person name="Kimbara K."/>
        </authorList>
    </citation>
    <scope>NUCLEOTIDE SEQUENCE [LARGE SCALE GENOMIC DNA]</scope>
    <source>
        <strain evidence="1">TK102</strain>
    </source>
</reference>
<dbReference type="Proteomes" id="UP000028782">
    <property type="component" value="Chromosome"/>
</dbReference>
<gene>
    <name evidence="1" type="ORF">O987_16245</name>
</gene>
<proteinExistence type="predicted"/>
<protein>
    <submittedName>
        <fullName evidence="1">Uncharacterized protein</fullName>
    </submittedName>
</protein>
<evidence type="ECO:0000313" key="2">
    <source>
        <dbReference type="Proteomes" id="UP000028782"/>
    </source>
</evidence>
<name>A0A076PKH5_COMTE</name>
<dbReference type="AlphaFoldDB" id="A0A076PKH5"/>
<dbReference type="KEGG" id="ctes:O987_16245"/>
<sequence length="179" mass="19092">MPWGMWAWGGQARKHFHAFQPLVRRHEGSVAQGGVVEVDVLAALHHALAHGGRGLYDQPQQAQGFDTLPGAQAQPEILHAQHAGRFLYGQGHSVAGQVALGVGQIVRHQAAGAQDGGGVAALCAHQVFKARERGGADTGHDGGISGLGRHRGMYCMSFNIKILSRKHKFCQRARPSMSA</sequence>
<dbReference type="HOGENOM" id="CLU_1501046_0_0_4"/>
<dbReference type="EMBL" id="CP006704">
    <property type="protein sequence ID" value="AIJ47364.1"/>
    <property type="molecule type" value="Genomic_DNA"/>
</dbReference>
<organism evidence="1 2">
    <name type="scientific">Comamonas testosteroni TK102</name>
    <dbReference type="NCBI Taxonomy" id="1392005"/>
    <lineage>
        <taxon>Bacteria</taxon>
        <taxon>Pseudomonadati</taxon>
        <taxon>Pseudomonadota</taxon>
        <taxon>Betaproteobacteria</taxon>
        <taxon>Burkholderiales</taxon>
        <taxon>Comamonadaceae</taxon>
        <taxon>Comamonas</taxon>
    </lineage>
</organism>
<accession>A0A076PKH5</accession>
<evidence type="ECO:0000313" key="1">
    <source>
        <dbReference type="EMBL" id="AIJ47364.1"/>
    </source>
</evidence>